<dbReference type="EMBL" id="CP036289">
    <property type="protein sequence ID" value="QDU74987.1"/>
    <property type="molecule type" value="Genomic_DNA"/>
</dbReference>
<name>A0A518C6Y7_9BACT</name>
<accession>A0A518C6Y7</accession>
<protein>
    <recommendedName>
        <fullName evidence="3">Carboxypeptidase regulatory-like domain-containing protein</fullName>
    </recommendedName>
</protein>
<dbReference type="PROSITE" id="PS51257">
    <property type="entry name" value="PROKAR_LIPOPROTEIN"/>
    <property type="match status" value="1"/>
</dbReference>
<proteinExistence type="predicted"/>
<evidence type="ECO:0000313" key="2">
    <source>
        <dbReference type="Proteomes" id="UP000318626"/>
    </source>
</evidence>
<gene>
    <name evidence="1" type="ORF">Pan97_20070</name>
</gene>
<evidence type="ECO:0000313" key="1">
    <source>
        <dbReference type="EMBL" id="QDU74987.1"/>
    </source>
</evidence>
<dbReference type="OrthoDB" id="291697at2"/>
<dbReference type="KEGG" id="bvo:Pan97_20070"/>
<sequence length="159" mass="16597">MDQLCRLFSLLRAKNGLAIPAILSVSLLCLSLTGCGNGRTTAGATASGLVTIDGVPLDGGTIAFAPVGRGSSAFGKIRPDGTYVVETDAQTIGLAPGDYQVAIYYEPSETEDAQGNVIVGKNPVAKKYGDFDRSGLTVTANKGDNKWDFDLQPKKAGRK</sequence>
<evidence type="ECO:0008006" key="3">
    <source>
        <dbReference type="Google" id="ProtNLM"/>
    </source>
</evidence>
<dbReference type="RefSeq" id="WP_144972018.1">
    <property type="nucleotide sequence ID" value="NZ_CP036289.1"/>
</dbReference>
<organism evidence="1 2">
    <name type="scientific">Bremerella volcania</name>
    <dbReference type="NCBI Taxonomy" id="2527984"/>
    <lineage>
        <taxon>Bacteria</taxon>
        <taxon>Pseudomonadati</taxon>
        <taxon>Planctomycetota</taxon>
        <taxon>Planctomycetia</taxon>
        <taxon>Pirellulales</taxon>
        <taxon>Pirellulaceae</taxon>
        <taxon>Bremerella</taxon>
    </lineage>
</organism>
<reference evidence="2" key="1">
    <citation type="submission" date="2019-02" db="EMBL/GenBank/DDBJ databases">
        <title>Deep-cultivation of Planctomycetes and their phenomic and genomic characterization uncovers novel biology.</title>
        <authorList>
            <person name="Wiegand S."/>
            <person name="Jogler M."/>
            <person name="Boedeker C."/>
            <person name="Pinto D."/>
            <person name="Vollmers J."/>
            <person name="Rivas-Marin E."/>
            <person name="Kohn T."/>
            <person name="Peeters S.H."/>
            <person name="Heuer A."/>
            <person name="Rast P."/>
            <person name="Oberbeckmann S."/>
            <person name="Bunk B."/>
            <person name="Jeske O."/>
            <person name="Meyerdierks A."/>
            <person name="Storesund J.E."/>
            <person name="Kallscheuer N."/>
            <person name="Luecker S."/>
            <person name="Lage O.M."/>
            <person name="Pohl T."/>
            <person name="Merkel B.J."/>
            <person name="Hornburger P."/>
            <person name="Mueller R.-W."/>
            <person name="Bruemmer F."/>
            <person name="Labrenz M."/>
            <person name="Spormann A.M."/>
            <person name="Op den Camp H."/>
            <person name="Overmann J."/>
            <person name="Amann R."/>
            <person name="Jetten M.S.M."/>
            <person name="Mascher T."/>
            <person name="Medema M.H."/>
            <person name="Devos D.P."/>
            <person name="Kaster A.-K."/>
            <person name="Ovreas L."/>
            <person name="Rohde M."/>
            <person name="Galperin M.Y."/>
            <person name="Jogler C."/>
        </authorList>
    </citation>
    <scope>NUCLEOTIDE SEQUENCE [LARGE SCALE GENOMIC DNA]</scope>
    <source>
        <strain evidence="2">Pan97</strain>
    </source>
</reference>
<dbReference type="AlphaFoldDB" id="A0A518C6Y7"/>
<keyword evidence="2" id="KW-1185">Reference proteome</keyword>
<dbReference type="Proteomes" id="UP000318626">
    <property type="component" value="Chromosome"/>
</dbReference>